<dbReference type="GO" id="GO:0003677">
    <property type="term" value="F:DNA binding"/>
    <property type="evidence" value="ECO:0007669"/>
    <property type="project" value="UniProtKB-KW"/>
</dbReference>
<evidence type="ECO:0000313" key="1">
    <source>
        <dbReference type="EMBL" id="ARE20904.1"/>
    </source>
</evidence>
<dbReference type="EMBL" id="BBSI01000022">
    <property type="protein sequence ID" value="GAM80325.1"/>
    <property type="molecule type" value="Genomic_DNA"/>
</dbReference>
<dbReference type="EMBL" id="CP015902">
    <property type="protein sequence ID" value="ARE20904.1"/>
    <property type="molecule type" value="Genomic_DNA"/>
</dbReference>
<proteinExistence type="predicted"/>
<accession>A0A0B8QKH8</accession>
<keyword evidence="2" id="KW-0347">Helicase</keyword>
<dbReference type="Proteomes" id="UP000031847">
    <property type="component" value="Unassembled WGS sequence"/>
</dbReference>
<protein>
    <submittedName>
        <fullName evidence="1">DNA-binding protein</fullName>
    </submittedName>
    <submittedName>
        <fullName evidence="3">Excisionase</fullName>
    </submittedName>
    <submittedName>
        <fullName evidence="2">Superfamily I DNA and RNA helicases and helicase subunits</fullName>
    </submittedName>
</protein>
<keyword evidence="2" id="KW-0547">Nucleotide-binding</keyword>
<evidence type="ECO:0000313" key="5">
    <source>
        <dbReference type="Proteomes" id="UP000052991"/>
    </source>
</evidence>
<reference evidence="1 6" key="3">
    <citation type="journal article" date="2017" name="BMC Genomics">
        <title>Comparative and functional genomics of the Lactococcus lactis taxon; insights into evolution and niche adaptation.</title>
        <authorList>
            <person name="Kelleher P."/>
            <person name="Bottacini F."/>
            <person name="Mahony J."/>
            <person name="Kilcawley K.N."/>
            <person name="van Sinderen D."/>
        </authorList>
    </citation>
    <scope>NUCLEOTIDE SEQUENCE [LARGE SCALE GENOMIC DNA]</scope>
    <source>
        <strain evidence="1 6">UC06</strain>
    </source>
</reference>
<evidence type="ECO:0000313" key="2">
    <source>
        <dbReference type="EMBL" id="GAM80325.1"/>
    </source>
</evidence>
<gene>
    <name evidence="2" type="ORF">JCM5805K_1436</name>
    <name evidence="1" type="ORF">LLUC06_1359</name>
    <name evidence="3" type="ORF">N42_1465</name>
</gene>
<evidence type="ECO:0000313" key="4">
    <source>
        <dbReference type="Proteomes" id="UP000031847"/>
    </source>
</evidence>
<reference evidence="1" key="5">
    <citation type="submission" date="2023-07" db="EMBL/GenBank/DDBJ databases">
        <authorList>
            <person name="McDonnell B."/>
        </authorList>
    </citation>
    <scope>NUCLEOTIDE SEQUENCE</scope>
    <source>
        <strain evidence="1">UC06</strain>
    </source>
</reference>
<sequence>MKINYVPVADSIAEWGNKEAVLKRYEGLNIYTLNRWLAEMRNNKQFRRGVINPTHKLVWINFEIFEEFLYWKQHGYARIKDK</sequence>
<dbReference type="RefSeq" id="WP_025016762.1">
    <property type="nucleotide sequence ID" value="NZ_BAABQR010000002.1"/>
</dbReference>
<dbReference type="EMBL" id="LKLW01000090">
    <property type="protein sequence ID" value="KSU26527.1"/>
    <property type="molecule type" value="Genomic_DNA"/>
</dbReference>
<dbReference type="PATRIC" id="fig|1360.116.peg.1256"/>
<dbReference type="Proteomes" id="UP000052991">
    <property type="component" value="Unassembled WGS sequence"/>
</dbReference>
<dbReference type="AlphaFoldDB" id="A0A0B8QKH8"/>
<evidence type="ECO:0000313" key="3">
    <source>
        <dbReference type="EMBL" id="KSU26527.1"/>
    </source>
</evidence>
<keyword evidence="1" id="KW-0238">DNA-binding</keyword>
<name>A0A0B8QKH8_LACLL</name>
<evidence type="ECO:0000313" key="6">
    <source>
        <dbReference type="Proteomes" id="UP000192095"/>
    </source>
</evidence>
<reference evidence="5" key="2">
    <citation type="submission" date="2015-10" db="EMBL/GenBank/DDBJ databases">
        <title>Draft Genome Sequences of 11 Lactococcus lactis subspecies cremoris strains.</title>
        <authorList>
            <person name="Wels M."/>
            <person name="Backus L."/>
            <person name="Boekhorst J."/>
            <person name="Dijkstra A."/>
            <person name="Beerthuizen M."/>
            <person name="Kelly W."/>
            <person name="Siezen R."/>
            <person name="Bachmann H."/>
            <person name="Van Hijum S."/>
        </authorList>
    </citation>
    <scope>NUCLEOTIDE SEQUENCE [LARGE SCALE GENOMIC DNA]</scope>
    <source>
        <strain evidence="5">N42</strain>
    </source>
</reference>
<reference evidence="3" key="4">
    <citation type="journal article" date="2017" name="Genome Announc.">
        <title>Draft Genome Sequences of 24 Lactococcus lactis Strains.</title>
        <authorList>
            <person name="Backus L."/>
            <person name="Wels M."/>
            <person name="Boekhorst J."/>
            <person name="Dijkstra A.R."/>
            <person name="Beerthuyzen M."/>
            <person name="Kelly W.J."/>
            <person name="Siezen R.J."/>
            <person name="van Hijum S.A."/>
            <person name="Bachmann H."/>
        </authorList>
    </citation>
    <scope>NUCLEOTIDE SEQUENCE</scope>
    <source>
        <strain evidence="3">N42</strain>
    </source>
</reference>
<keyword evidence="2" id="KW-0067">ATP-binding</keyword>
<dbReference type="Proteomes" id="UP000192095">
    <property type="component" value="Chromosome"/>
</dbReference>
<reference evidence="2 4" key="1">
    <citation type="submission" date="2015-01" db="EMBL/GenBank/DDBJ databases">
        <title>Lactococcus lactis subsp.lactis JCM 5805 whole genome shotgun sequence.</title>
        <authorList>
            <person name="Fujii T."/>
            <person name="Tomita Y."/>
            <person name="Ikushima S."/>
            <person name="Fujiwara D."/>
        </authorList>
    </citation>
    <scope>NUCLEOTIDE SEQUENCE [LARGE SCALE GENOMIC DNA]</scope>
    <source>
        <strain evidence="2 4">JCM 5805</strain>
    </source>
</reference>
<dbReference type="GO" id="GO:0004386">
    <property type="term" value="F:helicase activity"/>
    <property type="evidence" value="ECO:0007669"/>
    <property type="project" value="UniProtKB-KW"/>
</dbReference>
<organism evidence="2 4">
    <name type="scientific">Lactococcus lactis subsp. lactis</name>
    <name type="common">Streptococcus lactis</name>
    <dbReference type="NCBI Taxonomy" id="1360"/>
    <lineage>
        <taxon>Bacteria</taxon>
        <taxon>Bacillati</taxon>
        <taxon>Bacillota</taxon>
        <taxon>Bacilli</taxon>
        <taxon>Lactobacillales</taxon>
        <taxon>Streptococcaceae</taxon>
        <taxon>Lactococcus</taxon>
    </lineage>
</organism>
<keyword evidence="2" id="KW-0378">Hydrolase</keyword>